<evidence type="ECO:0000313" key="4">
    <source>
        <dbReference type="Proteomes" id="UP000264719"/>
    </source>
</evidence>
<gene>
    <name evidence="3" type="ORF">DCS45_17600</name>
</gene>
<feature type="region of interest" description="Disordered" evidence="1">
    <location>
        <begin position="154"/>
        <end position="174"/>
    </location>
</feature>
<dbReference type="InterPro" id="IPR035437">
    <property type="entry name" value="SNase_OB-fold_sf"/>
</dbReference>
<sequence>MVDVFVRAIGITGLTVGGWLLLVRLGPESVADPMASCAVSYVYDGDTVALDCGAEAEMTARLVGFDTPETKSPGCAEELAHGALATDRLRALIGQGAVRYELRGRDKYDRLLIALQVAGEDVGARLIREGLAVAYDGGGRIDWCARLGAEASAEDGAEASAEDGAEDSAEDGAE</sequence>
<dbReference type="Pfam" id="PF00565">
    <property type="entry name" value="SNase"/>
    <property type="match status" value="1"/>
</dbReference>
<organism evidence="3 4">
    <name type="scientific">Roseovarius nubinhibens</name>
    <dbReference type="NCBI Taxonomy" id="314263"/>
    <lineage>
        <taxon>Bacteria</taxon>
        <taxon>Pseudomonadati</taxon>
        <taxon>Pseudomonadota</taxon>
        <taxon>Alphaproteobacteria</taxon>
        <taxon>Rhodobacterales</taxon>
        <taxon>Roseobacteraceae</taxon>
        <taxon>Roseovarius</taxon>
    </lineage>
</organism>
<dbReference type="InterPro" id="IPR016071">
    <property type="entry name" value="Staphylococal_nuclease_OB-fold"/>
</dbReference>
<dbReference type="RefSeq" id="WP_339852768.1">
    <property type="nucleotide sequence ID" value="NZ_CAXAXR010000003.1"/>
</dbReference>
<accession>A0A348WGK7</accession>
<dbReference type="AlphaFoldDB" id="A0A348WGK7"/>
<reference evidence="3 4" key="1">
    <citation type="journal article" date="2018" name="Nat. Biotechnol.">
        <title>A standardized bacterial taxonomy based on genome phylogeny substantially revises the tree of life.</title>
        <authorList>
            <person name="Parks D.H."/>
            <person name="Chuvochina M."/>
            <person name="Waite D.W."/>
            <person name="Rinke C."/>
            <person name="Skarshewski A."/>
            <person name="Chaumeil P.A."/>
            <person name="Hugenholtz P."/>
        </authorList>
    </citation>
    <scope>NUCLEOTIDE SEQUENCE [LARGE SCALE GENOMIC DNA]</scope>
    <source>
        <strain evidence="3">UBA9169</strain>
    </source>
</reference>
<name>A0A348WGK7_9RHOB</name>
<protein>
    <submittedName>
        <fullName evidence="3">Nuclease</fullName>
    </submittedName>
</protein>
<feature type="domain" description="TNase-like" evidence="2">
    <location>
        <begin position="39"/>
        <end position="174"/>
    </location>
</feature>
<dbReference type="PROSITE" id="PS50830">
    <property type="entry name" value="TNASE_3"/>
    <property type="match status" value="1"/>
</dbReference>
<evidence type="ECO:0000313" key="3">
    <source>
        <dbReference type="EMBL" id="HAR53669.1"/>
    </source>
</evidence>
<proteinExistence type="predicted"/>
<dbReference type="Proteomes" id="UP000264719">
    <property type="component" value="Unassembled WGS sequence"/>
</dbReference>
<comment type="caution">
    <text evidence="3">The sequence shown here is derived from an EMBL/GenBank/DDBJ whole genome shotgun (WGS) entry which is preliminary data.</text>
</comment>
<dbReference type="SUPFAM" id="SSF50199">
    <property type="entry name" value="Staphylococcal nuclease"/>
    <property type="match status" value="1"/>
</dbReference>
<dbReference type="Gene3D" id="2.40.50.90">
    <property type="match status" value="1"/>
</dbReference>
<evidence type="ECO:0000256" key="1">
    <source>
        <dbReference type="SAM" id="MobiDB-lite"/>
    </source>
</evidence>
<dbReference type="EMBL" id="DMVW01000170">
    <property type="protein sequence ID" value="HAR53669.1"/>
    <property type="molecule type" value="Genomic_DNA"/>
</dbReference>
<evidence type="ECO:0000259" key="2">
    <source>
        <dbReference type="PROSITE" id="PS50830"/>
    </source>
</evidence>
<dbReference type="SMART" id="SM00318">
    <property type="entry name" value="SNc"/>
    <property type="match status" value="1"/>
</dbReference>